<dbReference type="EMBL" id="BMZI01000005">
    <property type="protein sequence ID" value="GHB24653.1"/>
    <property type="molecule type" value="Genomic_DNA"/>
</dbReference>
<dbReference type="SUPFAM" id="SSF51120">
    <property type="entry name" value="beta-Roll"/>
    <property type="match status" value="1"/>
</dbReference>
<dbReference type="Gene3D" id="2.150.10.10">
    <property type="entry name" value="Serralysin-like metalloprotease, C-terminal"/>
    <property type="match status" value="1"/>
</dbReference>
<evidence type="ECO:0000313" key="2">
    <source>
        <dbReference type="EMBL" id="GHB24653.1"/>
    </source>
</evidence>
<dbReference type="InterPro" id="IPR011049">
    <property type="entry name" value="Serralysin-like_metalloprot_C"/>
</dbReference>
<reference evidence="3" key="1">
    <citation type="journal article" date="2019" name="Int. J. Syst. Evol. Microbiol.">
        <title>The Global Catalogue of Microorganisms (GCM) 10K type strain sequencing project: providing services to taxonomists for standard genome sequencing and annotation.</title>
        <authorList>
            <consortium name="The Broad Institute Genomics Platform"/>
            <consortium name="The Broad Institute Genome Sequencing Center for Infectious Disease"/>
            <person name="Wu L."/>
            <person name="Ma J."/>
        </authorList>
    </citation>
    <scope>NUCLEOTIDE SEQUENCE [LARGE SCALE GENOMIC DNA]</scope>
    <source>
        <strain evidence="3">KCTC 32998</strain>
    </source>
</reference>
<dbReference type="InterPro" id="IPR001343">
    <property type="entry name" value="Hemolysn_Ca-bd"/>
</dbReference>
<sequence length="463" mass="50197">MIRVDNDITADELENIINKKANENETVKLESGEYRFDHAITIARSDVSLVGEGSDETHLTFTDDALKANDDNAILVTGSGKSRISSLASDAQEGDTTLELYGTKNLKVGDTVRIAQNNNTEYLNSIGDDAWREIDSPLRTSMAKVIGIDGDVVTLDRGVHFDFDHGKAELTRVDSADDVALKGFSVDFELGEPDAGEFSNTLDDLSRYHAVEYADTTAGELEDITVNNGPSTAFEFSRSLDIDADSLTADGAFDKGKGGNGYAFELRESYDGTFDDLSDSGMRHSVLFASWHSSVGNDIEVTRTDRDINFHGGSDHDNRVHVTQSIRDPDHDKMSTTLWVNEGESFGAPTDMSSNKVTFDDVVGSRRNDEIHGSDKGVTLVGGPGSDHLYGGDGDDVLDPGFGWGDNWLDGGEGEDIARFEGAREDYSITTEDGATHVEGNGIEASLVDIETLTFSDREQAVD</sequence>
<dbReference type="PRINTS" id="PR00313">
    <property type="entry name" value="CABNDNGRPT"/>
</dbReference>
<dbReference type="Gene3D" id="2.160.20.10">
    <property type="entry name" value="Single-stranded right-handed beta-helix, Pectin lyase-like"/>
    <property type="match status" value="1"/>
</dbReference>
<proteinExistence type="predicted"/>
<accession>A0ABQ3E302</accession>
<keyword evidence="1" id="KW-0106">Calcium</keyword>
<dbReference type="Proteomes" id="UP000646745">
    <property type="component" value="Unassembled WGS sequence"/>
</dbReference>
<gene>
    <name evidence="2" type="ORF">GCM10009038_24670</name>
</gene>
<comment type="caution">
    <text evidence="2">The sequence shown here is derived from an EMBL/GenBank/DDBJ whole genome shotgun (WGS) entry which is preliminary data.</text>
</comment>
<dbReference type="SUPFAM" id="SSF51126">
    <property type="entry name" value="Pectin lyase-like"/>
    <property type="match status" value="1"/>
</dbReference>
<keyword evidence="3" id="KW-1185">Reference proteome</keyword>
<evidence type="ECO:0000313" key="3">
    <source>
        <dbReference type="Proteomes" id="UP000646745"/>
    </source>
</evidence>
<dbReference type="InterPro" id="IPR012334">
    <property type="entry name" value="Pectin_lyas_fold"/>
</dbReference>
<name>A0ABQ3E302_9GAMM</name>
<organism evidence="2 3">
    <name type="scientific">Salinicola rhizosphaerae</name>
    <dbReference type="NCBI Taxonomy" id="1443141"/>
    <lineage>
        <taxon>Bacteria</taxon>
        <taxon>Pseudomonadati</taxon>
        <taxon>Pseudomonadota</taxon>
        <taxon>Gammaproteobacteria</taxon>
        <taxon>Oceanospirillales</taxon>
        <taxon>Halomonadaceae</taxon>
        <taxon>Salinicola</taxon>
    </lineage>
</organism>
<protein>
    <submittedName>
        <fullName evidence="2">Uncharacterized protein</fullName>
    </submittedName>
</protein>
<dbReference type="Pfam" id="PF00353">
    <property type="entry name" value="HemolysinCabind"/>
    <property type="match status" value="1"/>
</dbReference>
<dbReference type="InterPro" id="IPR011050">
    <property type="entry name" value="Pectin_lyase_fold/virulence"/>
</dbReference>
<evidence type="ECO:0000256" key="1">
    <source>
        <dbReference type="ARBA" id="ARBA00022837"/>
    </source>
</evidence>